<dbReference type="WBParaSite" id="SBAD_0001327101-mRNA-1">
    <property type="protein sequence ID" value="SBAD_0001327101-mRNA-1"/>
    <property type="gene ID" value="SBAD_0001327101"/>
</dbReference>
<dbReference type="Proteomes" id="UP000270296">
    <property type="component" value="Unassembled WGS sequence"/>
</dbReference>
<evidence type="ECO:0000313" key="1">
    <source>
        <dbReference type="EMBL" id="VDP52309.1"/>
    </source>
</evidence>
<name>A0A183JAG0_9BILA</name>
<organism evidence="3">
    <name type="scientific">Soboliphyme baturini</name>
    <dbReference type="NCBI Taxonomy" id="241478"/>
    <lineage>
        <taxon>Eukaryota</taxon>
        <taxon>Metazoa</taxon>
        <taxon>Ecdysozoa</taxon>
        <taxon>Nematoda</taxon>
        <taxon>Enoplea</taxon>
        <taxon>Dorylaimia</taxon>
        <taxon>Dioctophymatida</taxon>
        <taxon>Dioctophymatoidea</taxon>
        <taxon>Soboliphymatidae</taxon>
        <taxon>Soboliphyme</taxon>
    </lineage>
</organism>
<reference evidence="1 2" key="2">
    <citation type="submission" date="2018-11" db="EMBL/GenBank/DDBJ databases">
        <authorList>
            <consortium name="Pathogen Informatics"/>
        </authorList>
    </citation>
    <scope>NUCLEOTIDE SEQUENCE [LARGE SCALE GENOMIC DNA]</scope>
</reference>
<gene>
    <name evidence="1" type="ORF">SBAD_LOCUS12858</name>
</gene>
<accession>A0A183JAG0</accession>
<keyword evidence="2" id="KW-1185">Reference proteome</keyword>
<proteinExistence type="predicted"/>
<sequence>MYRRLPAVLKEADHLGIEVIGFEKFSRHVERVRGLQHITADDVLRRKMVKHSPHWLKDLKQPMIKIEDRSNKFRPQYQEFQQWPTIVLSPGTSPLLCSLNYIPK</sequence>
<evidence type="ECO:0000313" key="3">
    <source>
        <dbReference type="WBParaSite" id="SBAD_0001327101-mRNA-1"/>
    </source>
</evidence>
<protein>
    <submittedName>
        <fullName evidence="3">Sulfotransfer_1 domain-containing protein</fullName>
    </submittedName>
</protein>
<dbReference type="OrthoDB" id="21380at2759"/>
<dbReference type="AlphaFoldDB" id="A0A183JAG0"/>
<evidence type="ECO:0000313" key="2">
    <source>
        <dbReference type="Proteomes" id="UP000270296"/>
    </source>
</evidence>
<reference evidence="3" key="1">
    <citation type="submission" date="2016-06" db="UniProtKB">
        <authorList>
            <consortium name="WormBaseParasite"/>
        </authorList>
    </citation>
    <scope>IDENTIFICATION</scope>
</reference>
<dbReference type="EMBL" id="UZAM01019104">
    <property type="protein sequence ID" value="VDP52309.1"/>
    <property type="molecule type" value="Genomic_DNA"/>
</dbReference>